<feature type="domain" description="3-keto-alpha-glucoside-1,2-lyase/3-keto-2-hydroxy-glucal hydratase" evidence="1">
    <location>
        <begin position="26"/>
        <end position="224"/>
    </location>
</feature>
<name>A0ABV8AS76_9BACT</name>
<dbReference type="EMBL" id="JBHRZS010000007">
    <property type="protein sequence ID" value="MFC3880520.1"/>
    <property type="molecule type" value="Genomic_DNA"/>
</dbReference>
<evidence type="ECO:0000259" key="1">
    <source>
        <dbReference type="Pfam" id="PF06439"/>
    </source>
</evidence>
<proteinExistence type="predicted"/>
<evidence type="ECO:0000313" key="2">
    <source>
        <dbReference type="EMBL" id="MFC3880520.1"/>
    </source>
</evidence>
<comment type="caution">
    <text evidence="2">The sequence shown here is derived from an EMBL/GenBank/DDBJ whole genome shotgun (WGS) entry which is preliminary data.</text>
</comment>
<accession>A0ABV8AS76</accession>
<dbReference type="Gene3D" id="2.60.120.560">
    <property type="entry name" value="Exo-inulinase, domain 1"/>
    <property type="match status" value="1"/>
</dbReference>
<dbReference type="Pfam" id="PF06439">
    <property type="entry name" value="3keto-disac_hyd"/>
    <property type="match status" value="1"/>
</dbReference>
<dbReference type="Proteomes" id="UP001595805">
    <property type="component" value="Unassembled WGS sequence"/>
</dbReference>
<organism evidence="2 3">
    <name type="scientific">Algoriphagus namhaensis</name>
    <dbReference type="NCBI Taxonomy" id="915353"/>
    <lineage>
        <taxon>Bacteria</taxon>
        <taxon>Pseudomonadati</taxon>
        <taxon>Bacteroidota</taxon>
        <taxon>Cytophagia</taxon>
        <taxon>Cytophagales</taxon>
        <taxon>Cyclobacteriaceae</taxon>
        <taxon>Algoriphagus</taxon>
    </lineage>
</organism>
<reference evidence="3" key="1">
    <citation type="journal article" date="2019" name="Int. J. Syst. Evol. Microbiol.">
        <title>The Global Catalogue of Microorganisms (GCM) 10K type strain sequencing project: providing services to taxonomists for standard genome sequencing and annotation.</title>
        <authorList>
            <consortium name="The Broad Institute Genomics Platform"/>
            <consortium name="The Broad Institute Genome Sequencing Center for Infectious Disease"/>
            <person name="Wu L."/>
            <person name="Ma J."/>
        </authorList>
    </citation>
    <scope>NUCLEOTIDE SEQUENCE [LARGE SCALE GENOMIC DNA]</scope>
    <source>
        <strain evidence="3">CCUG 60523</strain>
    </source>
</reference>
<dbReference type="RefSeq" id="WP_377905878.1">
    <property type="nucleotide sequence ID" value="NZ_JBHRZS010000007.1"/>
</dbReference>
<evidence type="ECO:0000313" key="3">
    <source>
        <dbReference type="Proteomes" id="UP001595805"/>
    </source>
</evidence>
<protein>
    <submittedName>
        <fullName evidence="2">DUF1080 domain-containing protein</fullName>
    </submittedName>
</protein>
<sequence>MYSILRILILICLFNPVYSGLAQGDISLFNGSDLSGWYMDVPDLEVDSSLRIPFIVREGLLVSLGTPQGHLITESSFENYELELDYRFAGEPGNCGILVHASEPRALYKMFPKSIEVQLMHANAGDFWCIQENIEVENMEARRGPKENWGVVEGKERRILNLTDDSENPLGEWNHVRVRCEGREVTVWINNELVNQGFNATALRGQIALQAEGAEVEFKNIQLRKIQLP</sequence>
<dbReference type="InterPro" id="IPR010496">
    <property type="entry name" value="AL/BT2_dom"/>
</dbReference>
<gene>
    <name evidence="2" type="ORF">ACFOSV_10050</name>
</gene>
<keyword evidence="3" id="KW-1185">Reference proteome</keyword>